<organism evidence="1 2">
    <name type="scientific">Solanum tuberosum</name>
    <name type="common">Potato</name>
    <dbReference type="NCBI Taxonomy" id="4113"/>
    <lineage>
        <taxon>Eukaryota</taxon>
        <taxon>Viridiplantae</taxon>
        <taxon>Streptophyta</taxon>
        <taxon>Embryophyta</taxon>
        <taxon>Tracheophyta</taxon>
        <taxon>Spermatophyta</taxon>
        <taxon>Magnoliopsida</taxon>
        <taxon>eudicotyledons</taxon>
        <taxon>Gunneridae</taxon>
        <taxon>Pentapetalae</taxon>
        <taxon>asterids</taxon>
        <taxon>lamiids</taxon>
        <taxon>Solanales</taxon>
        <taxon>Solanaceae</taxon>
        <taxon>Solanoideae</taxon>
        <taxon>Solaneae</taxon>
        <taxon>Solanum</taxon>
    </lineage>
</organism>
<accession>A0ABQ7TXW6</accession>
<comment type="caution">
    <text evidence="1">The sequence shown here is derived from an EMBL/GenBank/DDBJ whole genome shotgun (WGS) entry which is preliminary data.</text>
</comment>
<proteinExistence type="predicted"/>
<evidence type="ECO:0000313" key="2">
    <source>
        <dbReference type="Proteomes" id="UP000826656"/>
    </source>
</evidence>
<dbReference type="EMBL" id="JAIVGD010000028">
    <property type="protein sequence ID" value="KAH0738230.1"/>
    <property type="molecule type" value="Genomic_DNA"/>
</dbReference>
<gene>
    <name evidence="1" type="ORF">KY290_036935</name>
</gene>
<name>A0ABQ7TXW6_SOLTU</name>
<reference evidence="1 2" key="1">
    <citation type="journal article" date="2021" name="bioRxiv">
        <title>Chromosome-scale and haplotype-resolved genome assembly of a tetraploid potato cultivar.</title>
        <authorList>
            <person name="Sun H."/>
            <person name="Jiao W.-B."/>
            <person name="Krause K."/>
            <person name="Campoy J.A."/>
            <person name="Goel M."/>
            <person name="Folz-Donahue K."/>
            <person name="Kukat C."/>
            <person name="Huettel B."/>
            <person name="Schneeberger K."/>
        </authorList>
    </citation>
    <scope>NUCLEOTIDE SEQUENCE [LARGE SCALE GENOMIC DNA]</scope>
    <source>
        <strain evidence="1">SolTubOtavaFocal</strain>
        <tissue evidence="1">Leaves</tissue>
    </source>
</reference>
<keyword evidence="2" id="KW-1185">Reference proteome</keyword>
<sequence length="137" mass="16034">MEFFTAPIRIKDWLSTLHAIVRGDEHYFIELIGLKGGQPYAPLRILHQFGRTQVIPLRSNMDQFKYDFESDNPRVHKILRRWERVVTIVVGARRAFCTLEYYIWIFALSTSSIVSVLRGQMFKPEPESTKALVTTLF</sequence>
<dbReference type="Proteomes" id="UP000826656">
    <property type="component" value="Unassembled WGS sequence"/>
</dbReference>
<evidence type="ECO:0000313" key="1">
    <source>
        <dbReference type="EMBL" id="KAH0738230.1"/>
    </source>
</evidence>
<protein>
    <submittedName>
        <fullName evidence="1">Uncharacterized protein</fullName>
    </submittedName>
</protein>